<protein>
    <submittedName>
        <fullName evidence="1">Uncharacterized protein</fullName>
    </submittedName>
</protein>
<accession>A0ACB8T990</accession>
<dbReference type="EMBL" id="MU277196">
    <property type="protein sequence ID" value="KAI0065163.1"/>
    <property type="molecule type" value="Genomic_DNA"/>
</dbReference>
<name>A0ACB8T990_9AGAM</name>
<organism evidence="1 2">
    <name type="scientific">Artomyces pyxidatus</name>
    <dbReference type="NCBI Taxonomy" id="48021"/>
    <lineage>
        <taxon>Eukaryota</taxon>
        <taxon>Fungi</taxon>
        <taxon>Dikarya</taxon>
        <taxon>Basidiomycota</taxon>
        <taxon>Agaricomycotina</taxon>
        <taxon>Agaricomycetes</taxon>
        <taxon>Russulales</taxon>
        <taxon>Auriscalpiaceae</taxon>
        <taxon>Artomyces</taxon>
    </lineage>
</organism>
<keyword evidence="2" id="KW-1185">Reference proteome</keyword>
<sequence>MRLVAYRPFLAQATNTVLSQQTPVENPPYDAQNMKYAVAVPSGTNASMRLSIMVAIFFVSLFAASFPTLSKRVRYLNIPRVVFFLGKHFGTGVILSTAFVHLLQDAFESLLDPKVQEETSVGHWAGLIMCVSPRCSIALHLRCLGTLA</sequence>
<dbReference type="Proteomes" id="UP000814140">
    <property type="component" value="Unassembled WGS sequence"/>
</dbReference>
<reference evidence="1" key="1">
    <citation type="submission" date="2021-03" db="EMBL/GenBank/DDBJ databases">
        <authorList>
            <consortium name="DOE Joint Genome Institute"/>
            <person name="Ahrendt S."/>
            <person name="Looney B.P."/>
            <person name="Miyauchi S."/>
            <person name="Morin E."/>
            <person name="Drula E."/>
            <person name="Courty P.E."/>
            <person name="Chicoki N."/>
            <person name="Fauchery L."/>
            <person name="Kohler A."/>
            <person name="Kuo A."/>
            <person name="Labutti K."/>
            <person name="Pangilinan J."/>
            <person name="Lipzen A."/>
            <person name="Riley R."/>
            <person name="Andreopoulos W."/>
            <person name="He G."/>
            <person name="Johnson J."/>
            <person name="Barry K.W."/>
            <person name="Grigoriev I.V."/>
            <person name="Nagy L."/>
            <person name="Hibbett D."/>
            <person name="Henrissat B."/>
            <person name="Matheny P.B."/>
            <person name="Labbe J."/>
            <person name="Martin F."/>
        </authorList>
    </citation>
    <scope>NUCLEOTIDE SEQUENCE</scope>
    <source>
        <strain evidence="1">HHB10654</strain>
    </source>
</reference>
<evidence type="ECO:0000313" key="1">
    <source>
        <dbReference type="EMBL" id="KAI0065163.1"/>
    </source>
</evidence>
<gene>
    <name evidence="1" type="ORF">BV25DRAFT_142603</name>
</gene>
<evidence type="ECO:0000313" key="2">
    <source>
        <dbReference type="Proteomes" id="UP000814140"/>
    </source>
</evidence>
<proteinExistence type="predicted"/>
<reference evidence="1" key="2">
    <citation type="journal article" date="2022" name="New Phytol.">
        <title>Evolutionary transition to the ectomycorrhizal habit in the genomes of a hyperdiverse lineage of mushroom-forming fungi.</title>
        <authorList>
            <person name="Looney B."/>
            <person name="Miyauchi S."/>
            <person name="Morin E."/>
            <person name="Drula E."/>
            <person name="Courty P.E."/>
            <person name="Kohler A."/>
            <person name="Kuo A."/>
            <person name="LaButti K."/>
            <person name="Pangilinan J."/>
            <person name="Lipzen A."/>
            <person name="Riley R."/>
            <person name="Andreopoulos W."/>
            <person name="He G."/>
            <person name="Johnson J."/>
            <person name="Nolan M."/>
            <person name="Tritt A."/>
            <person name="Barry K.W."/>
            <person name="Grigoriev I.V."/>
            <person name="Nagy L.G."/>
            <person name="Hibbett D."/>
            <person name="Henrissat B."/>
            <person name="Matheny P.B."/>
            <person name="Labbe J."/>
            <person name="Martin F.M."/>
        </authorList>
    </citation>
    <scope>NUCLEOTIDE SEQUENCE</scope>
    <source>
        <strain evidence="1">HHB10654</strain>
    </source>
</reference>
<comment type="caution">
    <text evidence="1">The sequence shown here is derived from an EMBL/GenBank/DDBJ whole genome shotgun (WGS) entry which is preliminary data.</text>
</comment>